<feature type="domain" description="Ig-like" evidence="3">
    <location>
        <begin position="1"/>
        <end position="92"/>
    </location>
</feature>
<organism evidence="4 5">
    <name type="scientific">Mytilus coruscus</name>
    <name type="common">Sea mussel</name>
    <dbReference type="NCBI Taxonomy" id="42192"/>
    <lineage>
        <taxon>Eukaryota</taxon>
        <taxon>Metazoa</taxon>
        <taxon>Spiralia</taxon>
        <taxon>Lophotrochozoa</taxon>
        <taxon>Mollusca</taxon>
        <taxon>Bivalvia</taxon>
        <taxon>Autobranchia</taxon>
        <taxon>Pteriomorphia</taxon>
        <taxon>Mytilida</taxon>
        <taxon>Mytiloidea</taxon>
        <taxon>Mytilidae</taxon>
        <taxon>Mytilinae</taxon>
        <taxon>Mytilus</taxon>
    </lineage>
</organism>
<feature type="region of interest" description="Disordered" evidence="1">
    <location>
        <begin position="193"/>
        <end position="214"/>
    </location>
</feature>
<feature type="compositionally biased region" description="Basic and acidic residues" evidence="1">
    <location>
        <begin position="200"/>
        <end position="214"/>
    </location>
</feature>
<proteinExistence type="predicted"/>
<keyword evidence="2" id="KW-1133">Transmembrane helix</keyword>
<name>A0A6J8DZH1_MYTCO</name>
<evidence type="ECO:0000313" key="4">
    <source>
        <dbReference type="EMBL" id="CAC5412725.1"/>
    </source>
</evidence>
<reference evidence="4 5" key="1">
    <citation type="submission" date="2020-06" db="EMBL/GenBank/DDBJ databases">
        <authorList>
            <person name="Li R."/>
            <person name="Bekaert M."/>
        </authorList>
    </citation>
    <scope>NUCLEOTIDE SEQUENCE [LARGE SCALE GENOMIC DNA]</scope>
    <source>
        <strain evidence="5">wild</strain>
    </source>
</reference>
<sequence length="214" mass="24519">MKTETRIIRIGETVVLTCTVHDAEVIDPGETRQWSKGSSLFFYNGRPTIPMKYMESLKRNQFQLLIYNVTEADLNSEYECLYGFDTYSKTLNITEENFEYPPTANNTELEYNYARNGNLRVDLYMKKVFPLPNCTILIEVRLTYVIHMADPDDFSSELAFIFLVVLGTLAALVAAVVTAVVCCVCVSRRQKKKRHSKGSSKNEDNPREEETVLE</sequence>
<dbReference type="InterPro" id="IPR036179">
    <property type="entry name" value="Ig-like_dom_sf"/>
</dbReference>
<feature type="transmembrane region" description="Helical" evidence="2">
    <location>
        <begin position="128"/>
        <end position="146"/>
    </location>
</feature>
<evidence type="ECO:0000313" key="5">
    <source>
        <dbReference type="Proteomes" id="UP000507470"/>
    </source>
</evidence>
<dbReference type="EMBL" id="CACVKT020008085">
    <property type="protein sequence ID" value="CAC5412725.1"/>
    <property type="molecule type" value="Genomic_DNA"/>
</dbReference>
<protein>
    <recommendedName>
        <fullName evidence="3">Ig-like domain-containing protein</fullName>
    </recommendedName>
</protein>
<gene>
    <name evidence="4" type="ORF">MCOR_45710</name>
</gene>
<feature type="transmembrane region" description="Helical" evidence="2">
    <location>
        <begin position="158"/>
        <end position="187"/>
    </location>
</feature>
<dbReference type="Gene3D" id="2.60.40.10">
    <property type="entry name" value="Immunoglobulins"/>
    <property type="match status" value="1"/>
</dbReference>
<keyword evidence="2" id="KW-0812">Transmembrane</keyword>
<dbReference type="SUPFAM" id="SSF48726">
    <property type="entry name" value="Immunoglobulin"/>
    <property type="match status" value="1"/>
</dbReference>
<dbReference type="AlphaFoldDB" id="A0A6J8DZH1"/>
<dbReference type="InterPro" id="IPR013783">
    <property type="entry name" value="Ig-like_fold"/>
</dbReference>
<dbReference type="PROSITE" id="PS50835">
    <property type="entry name" value="IG_LIKE"/>
    <property type="match status" value="1"/>
</dbReference>
<dbReference type="InterPro" id="IPR007110">
    <property type="entry name" value="Ig-like_dom"/>
</dbReference>
<evidence type="ECO:0000256" key="2">
    <source>
        <dbReference type="SAM" id="Phobius"/>
    </source>
</evidence>
<evidence type="ECO:0000256" key="1">
    <source>
        <dbReference type="SAM" id="MobiDB-lite"/>
    </source>
</evidence>
<keyword evidence="5" id="KW-1185">Reference proteome</keyword>
<dbReference type="Proteomes" id="UP000507470">
    <property type="component" value="Unassembled WGS sequence"/>
</dbReference>
<accession>A0A6J8DZH1</accession>
<evidence type="ECO:0000259" key="3">
    <source>
        <dbReference type="PROSITE" id="PS50835"/>
    </source>
</evidence>
<keyword evidence="2" id="KW-0472">Membrane</keyword>